<keyword evidence="1" id="KW-0732">Signal</keyword>
<feature type="signal peptide" evidence="1">
    <location>
        <begin position="1"/>
        <end position="30"/>
    </location>
</feature>
<name>A0AAV9E0U3_ACOCL</name>
<organism evidence="3 4">
    <name type="scientific">Acorus calamus</name>
    <name type="common">Sweet flag</name>
    <dbReference type="NCBI Taxonomy" id="4465"/>
    <lineage>
        <taxon>Eukaryota</taxon>
        <taxon>Viridiplantae</taxon>
        <taxon>Streptophyta</taxon>
        <taxon>Embryophyta</taxon>
        <taxon>Tracheophyta</taxon>
        <taxon>Spermatophyta</taxon>
        <taxon>Magnoliopsida</taxon>
        <taxon>Liliopsida</taxon>
        <taxon>Acoraceae</taxon>
        <taxon>Acorus</taxon>
    </lineage>
</organism>
<dbReference type="CDD" id="cd00028">
    <property type="entry name" value="B_lectin"/>
    <property type="match status" value="1"/>
</dbReference>
<dbReference type="InterPro" id="IPR036426">
    <property type="entry name" value="Bulb-type_lectin_dom_sf"/>
</dbReference>
<dbReference type="InterPro" id="IPR001480">
    <property type="entry name" value="Bulb-type_lectin_dom"/>
</dbReference>
<reference evidence="3" key="2">
    <citation type="submission" date="2023-06" db="EMBL/GenBank/DDBJ databases">
        <authorList>
            <person name="Ma L."/>
            <person name="Liu K.-W."/>
            <person name="Li Z."/>
            <person name="Hsiao Y.-Y."/>
            <person name="Qi Y."/>
            <person name="Fu T."/>
            <person name="Tang G."/>
            <person name="Zhang D."/>
            <person name="Sun W.-H."/>
            <person name="Liu D.-K."/>
            <person name="Li Y."/>
            <person name="Chen G.-Z."/>
            <person name="Liu X.-D."/>
            <person name="Liao X.-Y."/>
            <person name="Jiang Y.-T."/>
            <person name="Yu X."/>
            <person name="Hao Y."/>
            <person name="Huang J."/>
            <person name="Zhao X.-W."/>
            <person name="Ke S."/>
            <person name="Chen Y.-Y."/>
            <person name="Wu W.-L."/>
            <person name="Hsu J.-L."/>
            <person name="Lin Y.-F."/>
            <person name="Huang M.-D."/>
            <person name="Li C.-Y."/>
            <person name="Huang L."/>
            <person name="Wang Z.-W."/>
            <person name="Zhao X."/>
            <person name="Zhong W.-Y."/>
            <person name="Peng D.-H."/>
            <person name="Ahmad S."/>
            <person name="Lan S."/>
            <person name="Zhang J.-S."/>
            <person name="Tsai W.-C."/>
            <person name="Van De Peer Y."/>
            <person name="Liu Z.-J."/>
        </authorList>
    </citation>
    <scope>NUCLEOTIDE SEQUENCE</scope>
    <source>
        <strain evidence="3">CP</strain>
        <tissue evidence="3">Leaves</tissue>
    </source>
</reference>
<sequence length="155" mass="17120">METPSKATLPLLILLLLAISLGLIAKPCDAATNVLYSGQRLSTGQSLREGNYRLLMQNNCNLVLYNGDYILWSTRTQYMGTNCYLTVTYDARLIVYDSSDRLVWTSNTYRANYVLILQTDGSLVLYGPEVGRAHRASTTAANAKSVKKGTFALVP</sequence>
<dbReference type="SMART" id="SM00108">
    <property type="entry name" value="B_lectin"/>
    <property type="match status" value="1"/>
</dbReference>
<keyword evidence="4" id="KW-1185">Reference proteome</keyword>
<reference evidence="3" key="1">
    <citation type="journal article" date="2023" name="Nat. Commun.">
        <title>Diploid and tetraploid genomes of Acorus and the evolution of monocots.</title>
        <authorList>
            <person name="Ma L."/>
            <person name="Liu K.W."/>
            <person name="Li Z."/>
            <person name="Hsiao Y.Y."/>
            <person name="Qi Y."/>
            <person name="Fu T."/>
            <person name="Tang G.D."/>
            <person name="Zhang D."/>
            <person name="Sun W.H."/>
            <person name="Liu D.K."/>
            <person name="Li Y."/>
            <person name="Chen G.Z."/>
            <person name="Liu X.D."/>
            <person name="Liao X.Y."/>
            <person name="Jiang Y.T."/>
            <person name="Yu X."/>
            <person name="Hao Y."/>
            <person name="Huang J."/>
            <person name="Zhao X.W."/>
            <person name="Ke S."/>
            <person name="Chen Y.Y."/>
            <person name="Wu W.L."/>
            <person name="Hsu J.L."/>
            <person name="Lin Y.F."/>
            <person name="Huang M.D."/>
            <person name="Li C.Y."/>
            <person name="Huang L."/>
            <person name="Wang Z.W."/>
            <person name="Zhao X."/>
            <person name="Zhong W.Y."/>
            <person name="Peng D.H."/>
            <person name="Ahmad S."/>
            <person name="Lan S."/>
            <person name="Zhang J.S."/>
            <person name="Tsai W.C."/>
            <person name="Van de Peer Y."/>
            <person name="Liu Z.J."/>
        </authorList>
    </citation>
    <scope>NUCLEOTIDE SEQUENCE</scope>
    <source>
        <strain evidence="3">CP</strain>
    </source>
</reference>
<evidence type="ECO:0000313" key="4">
    <source>
        <dbReference type="Proteomes" id="UP001180020"/>
    </source>
</evidence>
<dbReference type="Gene3D" id="2.90.10.10">
    <property type="entry name" value="Bulb-type lectin domain"/>
    <property type="match status" value="1"/>
</dbReference>
<dbReference type="GO" id="GO:0051707">
    <property type="term" value="P:response to other organism"/>
    <property type="evidence" value="ECO:0007669"/>
    <property type="project" value="UniProtKB-ARBA"/>
</dbReference>
<evidence type="ECO:0000313" key="3">
    <source>
        <dbReference type="EMBL" id="KAK1307077.1"/>
    </source>
</evidence>
<dbReference type="EMBL" id="JAUJYO010000010">
    <property type="protein sequence ID" value="KAK1307077.1"/>
    <property type="molecule type" value="Genomic_DNA"/>
</dbReference>
<feature type="domain" description="Bulb-type lectin" evidence="2">
    <location>
        <begin position="32"/>
        <end position="138"/>
    </location>
</feature>
<dbReference type="AlphaFoldDB" id="A0AAV9E0U3"/>
<feature type="chain" id="PRO_5043922648" description="Bulb-type lectin domain-containing protein" evidence="1">
    <location>
        <begin position="31"/>
        <end position="155"/>
    </location>
</feature>
<dbReference type="PROSITE" id="PS50927">
    <property type="entry name" value="BULB_LECTIN"/>
    <property type="match status" value="1"/>
</dbReference>
<comment type="caution">
    <text evidence="3">The sequence shown here is derived from an EMBL/GenBank/DDBJ whole genome shotgun (WGS) entry which is preliminary data.</text>
</comment>
<protein>
    <recommendedName>
        <fullName evidence="2">Bulb-type lectin domain-containing protein</fullName>
    </recommendedName>
</protein>
<gene>
    <name evidence="3" type="ORF">QJS10_CPA10g00506</name>
</gene>
<accession>A0AAV9E0U3</accession>
<evidence type="ECO:0000259" key="2">
    <source>
        <dbReference type="PROSITE" id="PS50927"/>
    </source>
</evidence>
<evidence type="ECO:0000256" key="1">
    <source>
        <dbReference type="SAM" id="SignalP"/>
    </source>
</evidence>
<dbReference type="Proteomes" id="UP001180020">
    <property type="component" value="Unassembled WGS sequence"/>
</dbReference>
<proteinExistence type="predicted"/>
<dbReference type="SUPFAM" id="SSF51110">
    <property type="entry name" value="alpha-D-mannose-specific plant lectins"/>
    <property type="match status" value="1"/>
</dbReference>